<proteinExistence type="predicted"/>
<evidence type="ECO:0000313" key="3">
    <source>
        <dbReference type="EMBL" id="EPS57195.1"/>
    </source>
</evidence>
<dbReference type="GO" id="GO:0003682">
    <property type="term" value="F:chromatin binding"/>
    <property type="evidence" value="ECO:0007669"/>
    <property type="project" value="TreeGrafter"/>
</dbReference>
<dbReference type="InterPro" id="IPR055141">
    <property type="entry name" value="TADA2A_B-like_dom"/>
</dbReference>
<name>S8BRE4_9LAMI</name>
<feature type="domain" description="Transcriptional adapter 2-alpha/beta-like" evidence="2">
    <location>
        <begin position="23"/>
        <end position="90"/>
    </location>
</feature>
<reference evidence="3 4" key="1">
    <citation type="journal article" date="2013" name="BMC Genomics">
        <title>The miniature genome of a carnivorous plant Genlisea aurea contains a low number of genes and short non-coding sequences.</title>
        <authorList>
            <person name="Leushkin E.V."/>
            <person name="Sutormin R.A."/>
            <person name="Nabieva E.R."/>
            <person name="Penin A.A."/>
            <person name="Kondrashov A.S."/>
            <person name="Logacheva M.D."/>
        </authorList>
    </citation>
    <scope>NUCLEOTIDE SEQUENCE [LARGE SCALE GENOMIC DNA]</scope>
</reference>
<dbReference type="GO" id="GO:0005634">
    <property type="term" value="C:nucleus"/>
    <property type="evidence" value="ECO:0007669"/>
    <property type="project" value="TreeGrafter"/>
</dbReference>
<keyword evidence="4" id="KW-1185">Reference proteome</keyword>
<dbReference type="InterPro" id="IPR009057">
    <property type="entry name" value="Homeodomain-like_sf"/>
</dbReference>
<organism evidence="3 4">
    <name type="scientific">Genlisea aurea</name>
    <dbReference type="NCBI Taxonomy" id="192259"/>
    <lineage>
        <taxon>Eukaryota</taxon>
        <taxon>Viridiplantae</taxon>
        <taxon>Streptophyta</taxon>
        <taxon>Embryophyta</taxon>
        <taxon>Tracheophyta</taxon>
        <taxon>Spermatophyta</taxon>
        <taxon>Magnoliopsida</taxon>
        <taxon>eudicotyledons</taxon>
        <taxon>Gunneridae</taxon>
        <taxon>Pentapetalae</taxon>
        <taxon>asterids</taxon>
        <taxon>lamiids</taxon>
        <taxon>Lamiales</taxon>
        <taxon>Lentibulariaceae</taxon>
        <taxon>Genlisea</taxon>
    </lineage>
</organism>
<dbReference type="EMBL" id="AUSU01010519">
    <property type="protein sequence ID" value="EPS57195.1"/>
    <property type="molecule type" value="Genomic_DNA"/>
</dbReference>
<comment type="caution">
    <text evidence="3">The sequence shown here is derived from an EMBL/GenBank/DDBJ whole genome shotgun (WGS) entry which is preliminary data.</text>
</comment>
<dbReference type="OrthoDB" id="270417at2759"/>
<dbReference type="PANTHER" id="PTHR12374:SF20">
    <property type="entry name" value="TRANSCRIPTIONAL ADAPTER 2-ALPHA"/>
    <property type="match status" value="1"/>
</dbReference>
<evidence type="ECO:0000259" key="2">
    <source>
        <dbReference type="Pfam" id="PF22941"/>
    </source>
</evidence>
<dbReference type="GO" id="GO:0006338">
    <property type="term" value="P:chromatin remodeling"/>
    <property type="evidence" value="ECO:0007669"/>
    <property type="project" value="TreeGrafter"/>
</dbReference>
<dbReference type="PANTHER" id="PTHR12374">
    <property type="entry name" value="TRANSCRIPTIONAL ADAPTOR 2 ADA2 -RELATED"/>
    <property type="match status" value="1"/>
</dbReference>
<gene>
    <name evidence="3" type="ORF">M569_17626</name>
</gene>
<dbReference type="Pfam" id="PF22941">
    <property type="entry name" value="TADA2A-like_3rd"/>
    <property type="match status" value="1"/>
</dbReference>
<dbReference type="Gene3D" id="1.10.10.10">
    <property type="entry name" value="Winged helix-like DNA-binding domain superfamily/Winged helix DNA-binding domain"/>
    <property type="match status" value="1"/>
</dbReference>
<accession>S8BRE4</accession>
<protein>
    <recommendedName>
        <fullName evidence="2">Transcriptional adapter 2-alpha/beta-like domain-containing protein</fullName>
    </recommendedName>
</protein>
<dbReference type="GO" id="GO:0006357">
    <property type="term" value="P:regulation of transcription by RNA polymerase II"/>
    <property type="evidence" value="ECO:0007669"/>
    <property type="project" value="TreeGrafter"/>
</dbReference>
<feature type="region of interest" description="Disordered" evidence="1">
    <location>
        <begin position="159"/>
        <end position="183"/>
    </location>
</feature>
<evidence type="ECO:0000256" key="1">
    <source>
        <dbReference type="SAM" id="MobiDB-lite"/>
    </source>
</evidence>
<sequence>DRTVGEKRPRALDEEGGVSLKELSGYNSKRGEFEIEYDNDAEHLLADMEFRDTDSKAERNVKLQILKIYAKRLDERKRRRNFILDRNLLSCPDPFERGLTREEQEACRQYRVFMRFNSLEEHRDLLNSIVDHMRIAKRIQDLQEARAAGCRTSAAAGRYIDQKTKGENGDDSSQKPTRQNVAGEEERWCVAGFPGAELLSETEKEMCEEMRILPTHYMDIMETISMGIIKGSITDKDDAHLLPLHVDPNKIDRIYDALIAK</sequence>
<dbReference type="InterPro" id="IPR036388">
    <property type="entry name" value="WH-like_DNA-bd_sf"/>
</dbReference>
<dbReference type="FunFam" id="1.10.10.10:FF:000087">
    <property type="entry name" value="Transcriptional adapter 2"/>
    <property type="match status" value="1"/>
</dbReference>
<dbReference type="AlphaFoldDB" id="S8BRE4"/>
<feature type="non-terminal residue" evidence="3">
    <location>
        <position position="261"/>
    </location>
</feature>
<dbReference type="Proteomes" id="UP000015453">
    <property type="component" value="Unassembled WGS sequence"/>
</dbReference>
<evidence type="ECO:0000313" key="4">
    <source>
        <dbReference type="Proteomes" id="UP000015453"/>
    </source>
</evidence>
<feature type="non-terminal residue" evidence="3">
    <location>
        <position position="1"/>
    </location>
</feature>
<dbReference type="GO" id="GO:0003713">
    <property type="term" value="F:transcription coactivator activity"/>
    <property type="evidence" value="ECO:0007669"/>
    <property type="project" value="TreeGrafter"/>
</dbReference>
<dbReference type="SUPFAM" id="SSF46689">
    <property type="entry name" value="Homeodomain-like"/>
    <property type="match status" value="1"/>
</dbReference>